<name>A0A485M0R7_9ZZZZ</name>
<reference evidence="1" key="1">
    <citation type="submission" date="2019-03" db="EMBL/GenBank/DDBJ databases">
        <authorList>
            <person name="Hao L."/>
        </authorList>
    </citation>
    <scope>NUCLEOTIDE SEQUENCE</scope>
</reference>
<dbReference type="AlphaFoldDB" id="A0A485M0R7"/>
<proteinExistence type="predicted"/>
<gene>
    <name evidence="1" type="ORF">SCFA_220057</name>
</gene>
<evidence type="ECO:0000313" key="1">
    <source>
        <dbReference type="EMBL" id="VFU13812.1"/>
    </source>
</evidence>
<sequence length="181" mass="20448">MDQNEQRTILLGLIKSLRENDSWCGETHIQKAMFSLQKITGIPIDYTFVLYKHGAFSFDLRDELTDMRADHLLSLEIHPAPYGPSLIVSDSGNAFYKKYHGIVRIYDPAIEFVTKNLGGKGVAELERISTALYVCKEEGVWDPDDCAARVNELKPHISIESAKSATLDAVRILRAYKEQCQ</sequence>
<dbReference type="EMBL" id="CAADRM010000084">
    <property type="protein sequence ID" value="VFU13812.1"/>
    <property type="molecule type" value="Genomic_DNA"/>
</dbReference>
<organism evidence="1">
    <name type="scientific">anaerobic digester metagenome</name>
    <dbReference type="NCBI Taxonomy" id="1263854"/>
    <lineage>
        <taxon>unclassified sequences</taxon>
        <taxon>metagenomes</taxon>
        <taxon>ecological metagenomes</taxon>
    </lineage>
</organism>
<accession>A0A485M0R7</accession>
<protein>
    <submittedName>
        <fullName evidence="1">Uncharacterized protein</fullName>
    </submittedName>
</protein>